<dbReference type="InterPro" id="IPR005804">
    <property type="entry name" value="FA_desaturase_dom"/>
</dbReference>
<evidence type="ECO:0000256" key="1">
    <source>
        <dbReference type="ARBA" id="ARBA00004429"/>
    </source>
</evidence>
<feature type="transmembrane region" description="Helical" evidence="12">
    <location>
        <begin position="220"/>
        <end position="244"/>
    </location>
</feature>
<evidence type="ECO:0000256" key="12">
    <source>
        <dbReference type="SAM" id="Phobius"/>
    </source>
</evidence>
<keyword evidence="9" id="KW-0408">Iron</keyword>
<dbReference type="Pfam" id="PF00487">
    <property type="entry name" value="FA_desaturase"/>
    <property type="match status" value="1"/>
</dbReference>
<dbReference type="GO" id="GO:0006629">
    <property type="term" value="P:lipid metabolic process"/>
    <property type="evidence" value="ECO:0007669"/>
    <property type="project" value="InterPro"/>
</dbReference>
<reference evidence="14 15" key="1">
    <citation type="journal article" date="2013" name="Genome Announc.">
        <title>Genome Sequence of the Obligate Gammaproteobacterial Methanotroph Methylomicrobium album Strain BG8.</title>
        <authorList>
            <person name="Kits K.D."/>
            <person name="Kalyuzhnaya M.G."/>
            <person name="Klotz M.G."/>
            <person name="Jetten M.S."/>
            <person name="Op den Camp H.J."/>
            <person name="Vuilleumier S."/>
            <person name="Bringel F."/>
            <person name="Dispirito A.A."/>
            <person name="Murrell J.C."/>
            <person name="Bruce D."/>
            <person name="Cheng J.F."/>
            <person name="Copeland A."/>
            <person name="Goodwin L."/>
            <person name="Hauser L."/>
            <person name="Lajus A."/>
            <person name="Land M.L."/>
            <person name="Lapidus A."/>
            <person name="Lucas S."/>
            <person name="Medigue C."/>
            <person name="Pitluck S."/>
            <person name="Woyke T."/>
            <person name="Zeytun A."/>
            <person name="Stein L.Y."/>
        </authorList>
    </citation>
    <scope>NUCLEOTIDE SEQUENCE [LARGE SCALE GENOMIC DNA]</scope>
    <source>
        <strain evidence="14 15">BG8</strain>
    </source>
</reference>
<feature type="transmembrane region" description="Helical" evidence="12">
    <location>
        <begin position="62"/>
        <end position="83"/>
    </location>
</feature>
<organism evidence="14 15">
    <name type="scientific">Methylomicrobium album BG8</name>
    <dbReference type="NCBI Taxonomy" id="686340"/>
    <lineage>
        <taxon>Bacteria</taxon>
        <taxon>Pseudomonadati</taxon>
        <taxon>Pseudomonadota</taxon>
        <taxon>Gammaproteobacteria</taxon>
        <taxon>Methylococcales</taxon>
        <taxon>Methylococcaceae</taxon>
        <taxon>Methylomicrobium</taxon>
    </lineage>
</organism>
<evidence type="ECO:0000313" key="15">
    <source>
        <dbReference type="Proteomes" id="UP000005090"/>
    </source>
</evidence>
<keyword evidence="15" id="KW-1185">Reference proteome</keyword>
<keyword evidence="6" id="KW-0479">Metal-binding</keyword>
<protein>
    <submittedName>
        <fullName evidence="14">Fatty acid desaturase</fullName>
    </submittedName>
</protein>
<evidence type="ECO:0000256" key="11">
    <source>
        <dbReference type="ARBA" id="ARBA00023136"/>
    </source>
</evidence>
<dbReference type="InterPro" id="IPR033885">
    <property type="entry name" value="AlkB/XylM"/>
</dbReference>
<comment type="subcellular location">
    <subcellularLocation>
        <location evidence="1">Cell inner membrane</location>
        <topology evidence="1">Multi-pass membrane protein</topology>
    </subcellularLocation>
</comment>
<keyword evidence="3" id="KW-1003">Cell membrane</keyword>
<dbReference type="PANTHER" id="PTHR38674">
    <property type="entry name" value="ALKANE 1-MONOOXYGENASE 1"/>
    <property type="match status" value="1"/>
</dbReference>
<evidence type="ECO:0000256" key="2">
    <source>
        <dbReference type="ARBA" id="ARBA00010823"/>
    </source>
</evidence>
<dbReference type="GO" id="GO:0005886">
    <property type="term" value="C:plasma membrane"/>
    <property type="evidence" value="ECO:0007669"/>
    <property type="project" value="UniProtKB-SubCell"/>
</dbReference>
<evidence type="ECO:0000256" key="7">
    <source>
        <dbReference type="ARBA" id="ARBA00022989"/>
    </source>
</evidence>
<dbReference type="STRING" id="686340.Metal_1878"/>
<keyword evidence="11 12" id="KW-0472">Membrane</keyword>
<sequence length="346" mass="39605">MPSCFGYLLAFILPLGSFVFLLGGPHPPATALAWTLPFWLMLLLDWKTPDWPSHPDKKMPELYYDGILYGLALLQCLNIVLMLEFVSKLSWGEAGDFGANLINLLLVRFLVGTSSGTSGIVVAHELIHRDSKLQRVLGHLLLYSVCYDHFVIAHQRGHHHHLGMPEDIATAHFGESFAAYWRRVFKGYFNYAWRSERERLGIGRRFWQAGLLKHQVLHGLAVECAFVIGIVAHYGWLAALLFLYQAFAAVRILEAVNYFQHWGLGEGRFGRTYGWVTGSWLSRYALIGLSNHIGHHLNAKSRYHQITYSDRGPKMPYGYFVMNLWVKLHNASYRKMAENKLLHFDC</sequence>
<evidence type="ECO:0000256" key="10">
    <source>
        <dbReference type="ARBA" id="ARBA00023033"/>
    </source>
</evidence>
<dbReference type="GO" id="GO:0004497">
    <property type="term" value="F:monooxygenase activity"/>
    <property type="evidence" value="ECO:0007669"/>
    <property type="project" value="UniProtKB-KW"/>
</dbReference>
<evidence type="ECO:0000256" key="6">
    <source>
        <dbReference type="ARBA" id="ARBA00022723"/>
    </source>
</evidence>
<keyword evidence="4" id="KW-0997">Cell inner membrane</keyword>
<comment type="similarity">
    <text evidence="2">Belongs to the fatty acid desaturase type 1 family. AlkB subfamily.</text>
</comment>
<feature type="domain" description="Fatty acid desaturase" evidence="13">
    <location>
        <begin position="103"/>
        <end position="306"/>
    </location>
</feature>
<evidence type="ECO:0000256" key="5">
    <source>
        <dbReference type="ARBA" id="ARBA00022692"/>
    </source>
</evidence>
<dbReference type="PANTHER" id="PTHR38674:SF1">
    <property type="entry name" value="ALKANE 1-MONOOXYGENASE 1"/>
    <property type="match status" value="1"/>
</dbReference>
<proteinExistence type="inferred from homology"/>
<dbReference type="EMBL" id="CM001475">
    <property type="protein sequence ID" value="EIC29644.1"/>
    <property type="molecule type" value="Genomic_DNA"/>
</dbReference>
<dbReference type="GO" id="GO:0046872">
    <property type="term" value="F:metal ion binding"/>
    <property type="evidence" value="ECO:0007669"/>
    <property type="project" value="UniProtKB-KW"/>
</dbReference>
<dbReference type="eggNOG" id="COG3239">
    <property type="taxonomic scope" value="Bacteria"/>
</dbReference>
<dbReference type="HOGENOM" id="CLU_801232_0_0_6"/>
<evidence type="ECO:0000256" key="8">
    <source>
        <dbReference type="ARBA" id="ARBA00023002"/>
    </source>
</evidence>
<dbReference type="RefSeq" id="WP_005371667.1">
    <property type="nucleotide sequence ID" value="NZ_CM001475.1"/>
</dbReference>
<keyword evidence="10" id="KW-0503">Monooxygenase</keyword>
<evidence type="ECO:0000256" key="4">
    <source>
        <dbReference type="ARBA" id="ARBA00022519"/>
    </source>
</evidence>
<keyword evidence="5 12" id="KW-0812">Transmembrane</keyword>
<gene>
    <name evidence="14" type="ORF">Metal_1878</name>
</gene>
<keyword evidence="8" id="KW-0560">Oxidoreductase</keyword>
<accession>H8GP58</accession>
<evidence type="ECO:0000256" key="9">
    <source>
        <dbReference type="ARBA" id="ARBA00023004"/>
    </source>
</evidence>
<dbReference type="Proteomes" id="UP000005090">
    <property type="component" value="Chromosome"/>
</dbReference>
<evidence type="ECO:0000259" key="13">
    <source>
        <dbReference type="Pfam" id="PF00487"/>
    </source>
</evidence>
<evidence type="ECO:0000256" key="3">
    <source>
        <dbReference type="ARBA" id="ARBA00022475"/>
    </source>
</evidence>
<name>H8GP58_METAL</name>
<keyword evidence="7 12" id="KW-1133">Transmembrane helix</keyword>
<dbReference type="AlphaFoldDB" id="H8GP58"/>
<evidence type="ECO:0000313" key="14">
    <source>
        <dbReference type="EMBL" id="EIC29644.1"/>
    </source>
</evidence>